<feature type="region of interest" description="Disordered" evidence="1">
    <location>
        <begin position="216"/>
        <end position="253"/>
    </location>
</feature>
<feature type="region of interest" description="Disordered" evidence="1">
    <location>
        <begin position="943"/>
        <end position="970"/>
    </location>
</feature>
<dbReference type="SMART" id="SM00325">
    <property type="entry name" value="RhoGEF"/>
    <property type="match status" value="1"/>
</dbReference>
<sequence>MASVLSVHSQSPFKRSFSDNVYVHTISPLTTSSFDSLQDITPNNASTCSLFSVATIESLQHGIWLQGKESLPPFAPTSQLDISLDKEIFVTDSRSLDHFPLKRTGAISRKRPSFSRTELPSEPHLKKRRDSKQITIVPVHEDLSTPSSENIDQCGGDTELLDLYEAIHVPLPEDHTHNIYESEPESDTQDSDDETPAVEATQSLSFRRWMSTLRRRKVGHQDEPITTKPRLSIDVACNNEAPPKRKRSDSVSSSLNYVTAMKTASITIASASIAPRSDCGFHTKFRLGNRESGASEARRSIDNSPVTLGPIIDEGAWLRSIQRRKIVEEIISSEESYIGDLKVLINDYFMILTSVPTLSNHQRASIQHNISQILQLHQELLADLHRVVPNAEYTQSAQQDPYPVTRAKHIRFHSADLTTRFTEHKITRKLRHSLDIGRSPDHRPRALATDTKTAGEIAKIFNKHMRRFFTYEEYGAHWTTMSQDLTSTCKGLQGWFEYERGVEALSKLVSSVNNREVSSKKALSFSDLLIKPIQRVCKYPLLFGDLCRHTPVYDDPEAHAELEKTLFRFQETIREVNKAKDDPKARKLIEISWLLQDRLLFRDQTLSRAVVFRLLGHVLACGVLHVTYQSPERTKGAYMLCCLYKSCLVLATTSRLFTPYDVVATITLANATIEEPDNGRGLQCYTAPHTWKLTFEHGHRLHEIILSACSGPEEEAWKSQLRERIASETTDLTEGHSTTQDMFSSLSLDIKSIGPVFGHADNLVRRMSVHRAATLGAKMNVTQVVIKNTHIQKAIQPTPSFPPTQVSRSQSHMSASHVPILAPRRAERIRLESALEDVWTKDVVPFPGMGSRRENQIRASANSVMRKLSMVSIASNFSRRSPSFSSLSMSRSDESFGSRASKRSQGNLRARSAAERRPAPVVVDFHNAPAAFLPTDFGLGDMGTSSRQRRLGNRAASFQQSTETSMSARPKHMRRFSAQIITLPRTDPSSRIDVRVSTAPNTSSSATAQPTKTRVNFGSLQENEKVAASEARQQEATPKKSSSITSHKRYLKTKSKMFKFWL</sequence>
<dbReference type="EMBL" id="ML978068">
    <property type="protein sequence ID" value="KAF2017570.1"/>
    <property type="molecule type" value="Genomic_DNA"/>
</dbReference>
<dbReference type="Gene3D" id="1.20.900.10">
    <property type="entry name" value="Dbl homology (DH) domain"/>
    <property type="match status" value="1"/>
</dbReference>
<feature type="compositionally biased region" description="Polar residues" evidence="1">
    <location>
        <begin position="1012"/>
        <end position="1021"/>
    </location>
</feature>
<reference evidence="3" key="1">
    <citation type="journal article" date="2020" name="Stud. Mycol.">
        <title>101 Dothideomycetes genomes: a test case for predicting lifestyles and emergence of pathogens.</title>
        <authorList>
            <person name="Haridas S."/>
            <person name="Albert R."/>
            <person name="Binder M."/>
            <person name="Bloem J."/>
            <person name="Labutti K."/>
            <person name="Salamov A."/>
            <person name="Andreopoulos B."/>
            <person name="Baker S."/>
            <person name="Barry K."/>
            <person name="Bills G."/>
            <person name="Bluhm B."/>
            <person name="Cannon C."/>
            <person name="Castanera R."/>
            <person name="Culley D."/>
            <person name="Daum C."/>
            <person name="Ezra D."/>
            <person name="Gonzalez J."/>
            <person name="Henrissat B."/>
            <person name="Kuo A."/>
            <person name="Liang C."/>
            <person name="Lipzen A."/>
            <person name="Lutzoni F."/>
            <person name="Magnuson J."/>
            <person name="Mondo S."/>
            <person name="Nolan M."/>
            <person name="Ohm R."/>
            <person name="Pangilinan J."/>
            <person name="Park H.-J."/>
            <person name="Ramirez L."/>
            <person name="Alfaro M."/>
            <person name="Sun H."/>
            <person name="Tritt A."/>
            <person name="Yoshinaga Y."/>
            <person name="Zwiers L.-H."/>
            <person name="Turgeon B."/>
            <person name="Goodwin S."/>
            <person name="Spatafora J."/>
            <person name="Crous P."/>
            <person name="Grigoriev I."/>
        </authorList>
    </citation>
    <scope>NUCLEOTIDE SEQUENCE</scope>
    <source>
        <strain evidence="3">CBS 175.79</strain>
    </source>
</reference>
<feature type="region of interest" description="Disordered" evidence="1">
    <location>
        <begin position="996"/>
        <end position="1048"/>
    </location>
</feature>
<feature type="region of interest" description="Disordered" evidence="1">
    <location>
        <begin position="177"/>
        <end position="203"/>
    </location>
</feature>
<evidence type="ECO:0000259" key="2">
    <source>
        <dbReference type="PROSITE" id="PS50010"/>
    </source>
</evidence>
<gene>
    <name evidence="3" type="ORF">BU24DRAFT_152770</name>
</gene>
<protein>
    <recommendedName>
        <fullName evidence="2">DH domain-containing protein</fullName>
    </recommendedName>
</protein>
<evidence type="ECO:0000313" key="4">
    <source>
        <dbReference type="Proteomes" id="UP000799778"/>
    </source>
</evidence>
<dbReference type="PANTHER" id="PTHR45818">
    <property type="entry name" value="PROTEIN VAV"/>
    <property type="match status" value="1"/>
</dbReference>
<dbReference type="GO" id="GO:0005737">
    <property type="term" value="C:cytoplasm"/>
    <property type="evidence" value="ECO:0007669"/>
    <property type="project" value="TreeGrafter"/>
</dbReference>
<dbReference type="Proteomes" id="UP000799778">
    <property type="component" value="Unassembled WGS sequence"/>
</dbReference>
<dbReference type="PANTHER" id="PTHR45818:SF3">
    <property type="entry name" value="PROTEIN VAV"/>
    <property type="match status" value="1"/>
</dbReference>
<dbReference type="AlphaFoldDB" id="A0A6A5XY56"/>
<evidence type="ECO:0000313" key="3">
    <source>
        <dbReference type="EMBL" id="KAF2017570.1"/>
    </source>
</evidence>
<dbReference type="InterPro" id="IPR000219">
    <property type="entry name" value="DH_dom"/>
</dbReference>
<organism evidence="3 4">
    <name type="scientific">Aaosphaeria arxii CBS 175.79</name>
    <dbReference type="NCBI Taxonomy" id="1450172"/>
    <lineage>
        <taxon>Eukaryota</taxon>
        <taxon>Fungi</taxon>
        <taxon>Dikarya</taxon>
        <taxon>Ascomycota</taxon>
        <taxon>Pezizomycotina</taxon>
        <taxon>Dothideomycetes</taxon>
        <taxon>Pleosporomycetidae</taxon>
        <taxon>Pleosporales</taxon>
        <taxon>Pleosporales incertae sedis</taxon>
        <taxon>Aaosphaeria</taxon>
    </lineage>
</organism>
<evidence type="ECO:0000256" key="1">
    <source>
        <dbReference type="SAM" id="MobiDB-lite"/>
    </source>
</evidence>
<feature type="compositionally biased region" description="Low complexity" evidence="1">
    <location>
        <begin position="880"/>
        <end position="890"/>
    </location>
</feature>
<accession>A0A6A5XY56</accession>
<feature type="compositionally biased region" description="Polar residues" evidence="1">
    <location>
        <begin position="956"/>
        <end position="967"/>
    </location>
</feature>
<dbReference type="GeneID" id="54278687"/>
<feature type="domain" description="DH" evidence="2">
    <location>
        <begin position="322"/>
        <end position="579"/>
    </location>
</feature>
<feature type="compositionally biased region" description="Polar residues" evidence="1">
    <location>
        <begin position="1034"/>
        <end position="1045"/>
    </location>
</feature>
<feature type="region of interest" description="Disordered" evidence="1">
    <location>
        <begin position="110"/>
        <end position="133"/>
    </location>
</feature>
<dbReference type="GO" id="GO:0005085">
    <property type="term" value="F:guanyl-nucleotide exchange factor activity"/>
    <property type="evidence" value="ECO:0007669"/>
    <property type="project" value="InterPro"/>
</dbReference>
<name>A0A6A5XY56_9PLEO</name>
<dbReference type="InterPro" id="IPR035899">
    <property type="entry name" value="DBL_dom_sf"/>
</dbReference>
<feature type="compositionally biased region" description="Low complexity" evidence="1">
    <location>
        <begin position="997"/>
        <end position="1011"/>
    </location>
</feature>
<dbReference type="SUPFAM" id="SSF48065">
    <property type="entry name" value="DBL homology domain (DH-domain)"/>
    <property type="match status" value="1"/>
</dbReference>
<dbReference type="OrthoDB" id="8059989at2759"/>
<dbReference type="RefSeq" id="XP_033385909.1">
    <property type="nucleotide sequence ID" value="XM_033521290.1"/>
</dbReference>
<feature type="compositionally biased region" description="Acidic residues" evidence="1">
    <location>
        <begin position="182"/>
        <end position="196"/>
    </location>
</feature>
<proteinExistence type="predicted"/>
<feature type="region of interest" description="Disordered" evidence="1">
    <location>
        <begin position="880"/>
        <end position="917"/>
    </location>
</feature>
<keyword evidence="4" id="KW-1185">Reference proteome</keyword>
<dbReference type="PROSITE" id="PS50010">
    <property type="entry name" value="DH_2"/>
    <property type="match status" value="1"/>
</dbReference>
<dbReference type="Pfam" id="PF00621">
    <property type="entry name" value="RhoGEF"/>
    <property type="match status" value="1"/>
</dbReference>